<keyword evidence="1" id="KW-0175">Coiled coil</keyword>
<organism evidence="3 4">
    <name type="scientific">Enterococcus hermanniensis</name>
    <dbReference type="NCBI Taxonomy" id="249189"/>
    <lineage>
        <taxon>Bacteria</taxon>
        <taxon>Bacillati</taxon>
        <taxon>Bacillota</taxon>
        <taxon>Bacilli</taxon>
        <taxon>Lactobacillales</taxon>
        <taxon>Enterococcaceae</taxon>
        <taxon>Enterococcus</taxon>
    </lineage>
</organism>
<feature type="region of interest" description="Disordered" evidence="2">
    <location>
        <begin position="19"/>
        <end position="58"/>
    </location>
</feature>
<reference evidence="3 4" key="1">
    <citation type="submission" date="2014-12" db="EMBL/GenBank/DDBJ databases">
        <title>Draft genome sequences of 29 type strains of Enterococci.</title>
        <authorList>
            <person name="Zhong Z."/>
            <person name="Sun Z."/>
            <person name="Liu W."/>
            <person name="Zhang W."/>
            <person name="Zhang H."/>
        </authorList>
    </citation>
    <scope>NUCLEOTIDE SEQUENCE [LARGE SCALE GENOMIC DNA]</scope>
    <source>
        <strain evidence="3 4">DSM 17122</strain>
    </source>
</reference>
<accession>A0A1L8TQT2</accession>
<dbReference type="Proteomes" id="UP000182077">
    <property type="component" value="Unassembled WGS sequence"/>
</dbReference>
<proteinExistence type="predicted"/>
<comment type="caution">
    <text evidence="3">The sequence shown here is derived from an EMBL/GenBank/DDBJ whole genome shotgun (WGS) entry which is preliminary data.</text>
</comment>
<gene>
    <name evidence="3" type="ORF">RV04_GL000852</name>
</gene>
<name>A0A1L8TQT2_9ENTE</name>
<dbReference type="OrthoDB" id="2193542at2"/>
<evidence type="ECO:0000313" key="3">
    <source>
        <dbReference type="EMBL" id="OJG46424.1"/>
    </source>
</evidence>
<dbReference type="EMBL" id="JXKQ01000002">
    <property type="protein sequence ID" value="OJG46424.1"/>
    <property type="molecule type" value="Genomic_DNA"/>
</dbReference>
<evidence type="ECO:0000313" key="4">
    <source>
        <dbReference type="Proteomes" id="UP000182077"/>
    </source>
</evidence>
<dbReference type="AlphaFoldDB" id="A0A1L8TQT2"/>
<feature type="compositionally biased region" description="Basic and acidic residues" evidence="2">
    <location>
        <begin position="22"/>
        <end position="55"/>
    </location>
</feature>
<dbReference type="RefSeq" id="WP_071856885.1">
    <property type="nucleotide sequence ID" value="NZ_JBHSHK010000005.1"/>
</dbReference>
<keyword evidence="4" id="KW-1185">Reference proteome</keyword>
<dbReference type="STRING" id="249189.RV04_GL000852"/>
<sequence>MADEKNKFNQIYDTLVNSDEDPALHIREKETLHPEDPALEEKSDQVKPSDQEKSVSETSLTYYDNRQQSYQDLLELIDDAEKELADLKFRKLLMESDFLALLDYFNQIFVTKEKQASAIAKGALLEFFTFELIKPLEGHGLQLSTNDFSTWESKYFNLSYRLMDKNEIGFSFMMPTSDGKFRNEKIKLMEVYPESMKVKVFDDAVLTLLKDCYSNHIYTSGQNSMFSREMNDVISHMKALGFEFDENLLDNSKPLDMSVTIPHKVPIDVLDRIFITTMDHEKYDFKKIGDEHYLVALDGQQTVTIAQDDASQTCKLTMNTDRKNKSLIEFFGSYPFLVPLTITD</sequence>
<evidence type="ECO:0000256" key="2">
    <source>
        <dbReference type="SAM" id="MobiDB-lite"/>
    </source>
</evidence>
<feature type="coiled-coil region" evidence="1">
    <location>
        <begin position="63"/>
        <end position="97"/>
    </location>
</feature>
<protein>
    <submittedName>
        <fullName evidence="3">Uncharacterized protein</fullName>
    </submittedName>
</protein>
<evidence type="ECO:0000256" key="1">
    <source>
        <dbReference type="SAM" id="Coils"/>
    </source>
</evidence>